<dbReference type="AlphaFoldDB" id="A0A6P7T8C3"/>
<dbReference type="SMART" id="SM00175">
    <property type="entry name" value="RAB"/>
    <property type="match status" value="1"/>
</dbReference>
<evidence type="ECO:0000256" key="2">
    <source>
        <dbReference type="ARBA" id="ARBA00022741"/>
    </source>
</evidence>
<organism evidence="12 13">
    <name type="scientific">Octopus sinensis</name>
    <name type="common">East Asian common octopus</name>
    <dbReference type="NCBI Taxonomy" id="2607531"/>
    <lineage>
        <taxon>Eukaryota</taxon>
        <taxon>Metazoa</taxon>
        <taxon>Spiralia</taxon>
        <taxon>Lophotrochozoa</taxon>
        <taxon>Mollusca</taxon>
        <taxon>Cephalopoda</taxon>
        <taxon>Coleoidea</taxon>
        <taxon>Octopodiformes</taxon>
        <taxon>Octopoda</taxon>
        <taxon>Incirrata</taxon>
        <taxon>Octopodidae</taxon>
        <taxon>Octopus</taxon>
    </lineage>
</organism>
<dbReference type="GO" id="GO:0031260">
    <property type="term" value="C:pseudopodium membrane"/>
    <property type="evidence" value="ECO:0007669"/>
    <property type="project" value="UniProtKB-SubCell"/>
</dbReference>
<name>A0A6P7T8C3_9MOLL</name>
<keyword evidence="6" id="KW-0636">Prenylation</keyword>
<evidence type="ECO:0000256" key="10">
    <source>
        <dbReference type="ARBA" id="ARBA00055320"/>
    </source>
</evidence>
<dbReference type="GO" id="GO:0005525">
    <property type="term" value="F:GTP binding"/>
    <property type="evidence" value="ECO:0007669"/>
    <property type="project" value="UniProtKB-KW"/>
</dbReference>
<evidence type="ECO:0000256" key="9">
    <source>
        <dbReference type="ARBA" id="ARBA00039508"/>
    </source>
</evidence>
<evidence type="ECO:0000256" key="4">
    <source>
        <dbReference type="ARBA" id="ARBA00023136"/>
    </source>
</evidence>
<keyword evidence="4" id="KW-0472">Membrane</keyword>
<dbReference type="RefSeq" id="XP_029646056.1">
    <property type="nucleotide sequence ID" value="XM_029790196.2"/>
</dbReference>
<evidence type="ECO:0000256" key="1">
    <source>
        <dbReference type="ARBA" id="ARBA00006270"/>
    </source>
</evidence>
<evidence type="ECO:0000313" key="13">
    <source>
        <dbReference type="RefSeq" id="XP_029646056.1"/>
    </source>
</evidence>
<dbReference type="PROSITE" id="PS51421">
    <property type="entry name" value="RAS"/>
    <property type="match status" value="1"/>
</dbReference>
<dbReference type="GO" id="GO:0003924">
    <property type="term" value="F:GTPase activity"/>
    <property type="evidence" value="ECO:0007669"/>
    <property type="project" value="InterPro"/>
</dbReference>
<dbReference type="Proteomes" id="UP000515154">
    <property type="component" value="Linkage group LG15"/>
</dbReference>
<comment type="similarity">
    <text evidence="1">Belongs to the small GTPase superfamily. Rab family.</text>
</comment>
<evidence type="ECO:0000256" key="3">
    <source>
        <dbReference type="ARBA" id="ARBA00023134"/>
    </source>
</evidence>
<reference evidence="13" key="1">
    <citation type="submission" date="2025-08" db="UniProtKB">
        <authorList>
            <consortium name="RefSeq"/>
        </authorList>
    </citation>
    <scope>IDENTIFICATION</scope>
</reference>
<dbReference type="KEGG" id="osn:115219892"/>
<keyword evidence="2" id="KW-0547">Nucleotide-binding</keyword>
<dbReference type="InterPro" id="IPR027417">
    <property type="entry name" value="P-loop_NTPase"/>
</dbReference>
<comment type="function">
    <text evidence="10">The small GTPases Rab are key regulators of intracellular membrane trafficking, from the formation of transport vesicles to their fusion with membranes. Rabs cycle between an inactive GDP-bound form and an active GTP-bound form that is able to recruit to membranes different set of downstream effectors directly responsible for vesicle formation, movement, tethering and fusion. RAB25 regulates epithelial cell differentiation, proliferation and survival, thereby playing key roles in tumorigenesis. Promotes invasive migration of cells in which it functions to localize and maintain integrin alpha-V/beta-1 at the tips of extending pseudopodia. Involved in the regulation of epithelial morphogenesis through the control of CLDN4 expression and localization at tight junctions. May selectively regulate the apical recycling pathway. Together with MYO5B regulates transcytosis.</text>
</comment>
<dbReference type="SMART" id="SM00174">
    <property type="entry name" value="RHO"/>
    <property type="match status" value="1"/>
</dbReference>
<gene>
    <name evidence="13" type="primary">LOC115219892</name>
</gene>
<evidence type="ECO:0000256" key="5">
    <source>
        <dbReference type="ARBA" id="ARBA00023288"/>
    </source>
</evidence>
<dbReference type="NCBIfam" id="TIGR00231">
    <property type="entry name" value="small_GTP"/>
    <property type="match status" value="1"/>
</dbReference>
<sequence length="205" mass="22974">MATEEQYDFIWKVVLVGDSGVGKTNLLYRFTRNDFNSESKSTIGVEFATRNVNIKGKVVRVQIWDTAGQERYRAITSVYYRGAVGALVVYDITKPASFSNLEKWLGELHEHADQDVCLMVVGNKTDLHHLRAVTLDEGRLLAEKHNFSFIETSALDATNVGEAFNNLLVDIFKVQVESKPADDKSISKNSNSLDFSVQNNSSCRC</sequence>
<dbReference type="SMART" id="SM00176">
    <property type="entry name" value="RAN"/>
    <property type="match status" value="1"/>
</dbReference>
<dbReference type="InterPro" id="IPR001806">
    <property type="entry name" value="Small_GTPase"/>
</dbReference>
<keyword evidence="12" id="KW-1185">Reference proteome</keyword>
<dbReference type="InterPro" id="IPR050209">
    <property type="entry name" value="Rab_GTPases_membrane_traffic"/>
</dbReference>
<dbReference type="PRINTS" id="PR00449">
    <property type="entry name" value="RASTRNSFRMNG"/>
</dbReference>
<dbReference type="PROSITE" id="PS51420">
    <property type="entry name" value="RHO"/>
    <property type="match status" value="1"/>
</dbReference>
<evidence type="ECO:0000256" key="8">
    <source>
        <dbReference type="ARBA" id="ARBA00037868"/>
    </source>
</evidence>
<dbReference type="Gene3D" id="3.40.50.300">
    <property type="entry name" value="P-loop containing nucleotide triphosphate hydrolases"/>
    <property type="match status" value="1"/>
</dbReference>
<keyword evidence="5" id="KW-0449">Lipoprotein</keyword>
<keyword evidence="3" id="KW-0342">GTP-binding</keyword>
<dbReference type="GO" id="GO:0012505">
    <property type="term" value="C:endomembrane system"/>
    <property type="evidence" value="ECO:0007669"/>
    <property type="project" value="UniProtKB-SubCell"/>
</dbReference>
<evidence type="ECO:0000313" key="12">
    <source>
        <dbReference type="Proteomes" id="UP000515154"/>
    </source>
</evidence>
<dbReference type="InterPro" id="IPR005225">
    <property type="entry name" value="Small_GTP-bd"/>
</dbReference>
<evidence type="ECO:0000256" key="7">
    <source>
        <dbReference type="ARBA" id="ARBA00037836"/>
    </source>
</evidence>
<comment type="subunit">
    <text evidence="11">Interacts (GTP-bound form) with RAB11FIP1, RAB11FIP2, RAB11FIP3 and RAB11FIP4. Interacts (via the hypervariable C-terminal region) with ITGB1 (via the cytoplasmic region); the interaction is GTP-dependent. Interacts with ITGAV. Associates with the integrin alpha-V/beta-1 heterodimer. Interacts with VPS33B.</text>
</comment>
<evidence type="ECO:0000256" key="11">
    <source>
        <dbReference type="ARBA" id="ARBA00064728"/>
    </source>
</evidence>
<dbReference type="PROSITE" id="PS51419">
    <property type="entry name" value="RAB"/>
    <property type="match status" value="1"/>
</dbReference>
<comment type="subcellular location">
    <subcellularLocation>
        <location evidence="7">Cell projection</location>
        <location evidence="7">Pseudopodium membrane</location>
    </subcellularLocation>
    <subcellularLocation>
        <location evidence="8">Endomembrane system</location>
        <topology evidence="8">Lipid-anchor</topology>
    </subcellularLocation>
</comment>
<dbReference type="SMART" id="SM00173">
    <property type="entry name" value="RAS"/>
    <property type="match status" value="1"/>
</dbReference>
<dbReference type="FunFam" id="3.40.50.300:FF:000067">
    <property type="entry name" value="ras-related protein RABA1f"/>
    <property type="match status" value="1"/>
</dbReference>
<accession>A0A6P7T8C3</accession>
<dbReference type="CDD" id="cd01868">
    <property type="entry name" value="Rab11_like"/>
    <property type="match status" value="1"/>
</dbReference>
<dbReference type="SUPFAM" id="SSF52540">
    <property type="entry name" value="P-loop containing nucleoside triphosphate hydrolases"/>
    <property type="match status" value="1"/>
</dbReference>
<dbReference type="PANTHER" id="PTHR47979">
    <property type="entry name" value="DRAB11-RELATED"/>
    <property type="match status" value="1"/>
</dbReference>
<evidence type="ECO:0000256" key="6">
    <source>
        <dbReference type="ARBA" id="ARBA00023289"/>
    </source>
</evidence>
<proteinExistence type="inferred from homology"/>
<protein>
    <recommendedName>
        <fullName evidence="9">Ras-related protein Rab-25</fullName>
    </recommendedName>
</protein>
<dbReference type="Pfam" id="PF00071">
    <property type="entry name" value="Ras"/>
    <property type="match status" value="1"/>
</dbReference>